<dbReference type="GO" id="GO:0005524">
    <property type="term" value="F:ATP binding"/>
    <property type="evidence" value="ECO:0007669"/>
    <property type="project" value="UniProtKB-UniRule"/>
</dbReference>
<proteinExistence type="inferred from homology"/>
<dbReference type="EC" id="6.1.1.20" evidence="15"/>
<evidence type="ECO:0000259" key="18">
    <source>
        <dbReference type="PROSITE" id="PS51447"/>
    </source>
</evidence>
<evidence type="ECO:0000256" key="9">
    <source>
        <dbReference type="ARBA" id="ARBA00022840"/>
    </source>
</evidence>
<feature type="domain" description="TRNA-binding" evidence="17">
    <location>
        <begin position="39"/>
        <end position="163"/>
    </location>
</feature>
<evidence type="ECO:0000256" key="1">
    <source>
        <dbReference type="ARBA" id="ARBA00004496"/>
    </source>
</evidence>
<dbReference type="SUPFAM" id="SSF55681">
    <property type="entry name" value="Class II aaRS and biotin synthetases"/>
    <property type="match status" value="1"/>
</dbReference>
<evidence type="ECO:0000256" key="8">
    <source>
        <dbReference type="ARBA" id="ARBA00022741"/>
    </source>
</evidence>
<evidence type="ECO:0000256" key="14">
    <source>
        <dbReference type="ARBA" id="ARBA00049255"/>
    </source>
</evidence>
<feature type="binding site" evidence="15">
    <location>
        <position position="492"/>
    </location>
    <ligand>
        <name>Mg(2+)</name>
        <dbReference type="ChEBI" id="CHEBI:18420"/>
        <note>shared with alpha subunit</note>
    </ligand>
</feature>
<evidence type="ECO:0000313" key="20">
    <source>
        <dbReference type="EMBL" id="RWZ78873.1"/>
    </source>
</evidence>
<dbReference type="PANTHER" id="PTHR10947:SF0">
    <property type="entry name" value="PHENYLALANINE--TRNA LIGASE BETA SUBUNIT"/>
    <property type="match status" value="1"/>
</dbReference>
<dbReference type="SMART" id="SM00896">
    <property type="entry name" value="FDX-ACB"/>
    <property type="match status" value="1"/>
</dbReference>
<dbReference type="Gene3D" id="3.30.56.10">
    <property type="match status" value="2"/>
</dbReference>
<feature type="binding site" evidence="15">
    <location>
        <position position="482"/>
    </location>
    <ligand>
        <name>Mg(2+)</name>
        <dbReference type="ChEBI" id="CHEBI:18420"/>
        <note>shared with alpha subunit</note>
    </ligand>
</feature>
<dbReference type="InterPro" id="IPR041616">
    <property type="entry name" value="PheRS_beta_core"/>
</dbReference>
<dbReference type="HAMAP" id="MF_00283">
    <property type="entry name" value="Phe_tRNA_synth_beta1"/>
    <property type="match status" value="1"/>
</dbReference>
<evidence type="ECO:0000256" key="11">
    <source>
        <dbReference type="ARBA" id="ARBA00022884"/>
    </source>
</evidence>
<keyword evidence="6 15" id="KW-0436">Ligase</keyword>
<keyword evidence="4 15" id="KW-0963">Cytoplasm</keyword>
<dbReference type="InterPro" id="IPR005147">
    <property type="entry name" value="tRNA_synthase_B5-dom"/>
</dbReference>
<comment type="catalytic activity">
    <reaction evidence="14 15">
        <text>tRNA(Phe) + L-phenylalanine + ATP = L-phenylalanyl-tRNA(Phe) + AMP + diphosphate + H(+)</text>
        <dbReference type="Rhea" id="RHEA:19413"/>
        <dbReference type="Rhea" id="RHEA-COMP:9668"/>
        <dbReference type="Rhea" id="RHEA-COMP:9699"/>
        <dbReference type="ChEBI" id="CHEBI:15378"/>
        <dbReference type="ChEBI" id="CHEBI:30616"/>
        <dbReference type="ChEBI" id="CHEBI:33019"/>
        <dbReference type="ChEBI" id="CHEBI:58095"/>
        <dbReference type="ChEBI" id="CHEBI:78442"/>
        <dbReference type="ChEBI" id="CHEBI:78531"/>
        <dbReference type="ChEBI" id="CHEBI:456215"/>
        <dbReference type="EC" id="6.1.1.20"/>
    </reaction>
</comment>
<dbReference type="Pfam" id="PF17759">
    <property type="entry name" value="tRNA_synthFbeta"/>
    <property type="match status" value="1"/>
</dbReference>
<evidence type="ECO:0000256" key="5">
    <source>
        <dbReference type="ARBA" id="ARBA00022555"/>
    </source>
</evidence>
<comment type="subcellular location">
    <subcellularLocation>
        <location evidence="1 15">Cytoplasm</location>
    </subcellularLocation>
</comment>
<dbReference type="InterPro" id="IPR009061">
    <property type="entry name" value="DNA-bd_dom_put_sf"/>
</dbReference>
<accession>A0A4Q0AIG2</accession>
<feature type="domain" description="B5" evidence="19">
    <location>
        <begin position="429"/>
        <end position="504"/>
    </location>
</feature>
<evidence type="ECO:0000256" key="13">
    <source>
        <dbReference type="ARBA" id="ARBA00023146"/>
    </source>
</evidence>
<dbReference type="InterPro" id="IPR012340">
    <property type="entry name" value="NA-bd_OB-fold"/>
</dbReference>
<dbReference type="Gene3D" id="2.40.50.140">
    <property type="entry name" value="Nucleic acid-binding proteins"/>
    <property type="match status" value="1"/>
</dbReference>
<dbReference type="InterPro" id="IPR036690">
    <property type="entry name" value="Fdx_antiC-bd_sf"/>
</dbReference>
<keyword evidence="12 15" id="KW-0648">Protein biosynthesis</keyword>
<dbReference type="Gene3D" id="3.30.930.10">
    <property type="entry name" value="Bira Bifunctional Protein, Domain 2"/>
    <property type="match status" value="1"/>
</dbReference>
<evidence type="ECO:0000256" key="6">
    <source>
        <dbReference type="ARBA" id="ARBA00022598"/>
    </source>
</evidence>
<dbReference type="InterPro" id="IPR033714">
    <property type="entry name" value="tRNA_bind_bactPheRS"/>
</dbReference>
<organism evidence="20 21">
    <name type="scientific">Candidatus Microsaccharimonas sossegonensis</name>
    <dbReference type="NCBI Taxonomy" id="2506948"/>
    <lineage>
        <taxon>Bacteria</taxon>
        <taxon>Candidatus Saccharimonadota</taxon>
        <taxon>Candidatus Saccharimonadia</taxon>
        <taxon>Candidatus Saccharimonadales</taxon>
        <taxon>Candidatus Saccharimonadaceae</taxon>
        <taxon>Candidatus Microsaccharimonas</taxon>
    </lineage>
</organism>
<dbReference type="SMART" id="SM00874">
    <property type="entry name" value="B5"/>
    <property type="match status" value="1"/>
</dbReference>
<dbReference type="CDD" id="cd02796">
    <property type="entry name" value="tRNA_bind_bactPheRS"/>
    <property type="match status" value="1"/>
</dbReference>
<dbReference type="InterPro" id="IPR004532">
    <property type="entry name" value="Phe-tRNA-ligase_IIc_bsu_bact"/>
</dbReference>
<dbReference type="PROSITE" id="PS51483">
    <property type="entry name" value="B5"/>
    <property type="match status" value="1"/>
</dbReference>
<dbReference type="PROSITE" id="PS50886">
    <property type="entry name" value="TRBD"/>
    <property type="match status" value="1"/>
</dbReference>
<dbReference type="GO" id="GO:0000049">
    <property type="term" value="F:tRNA binding"/>
    <property type="evidence" value="ECO:0007669"/>
    <property type="project" value="UniProtKB-UniRule"/>
</dbReference>
<feature type="binding site" evidence="15">
    <location>
        <position position="491"/>
    </location>
    <ligand>
        <name>Mg(2+)</name>
        <dbReference type="ChEBI" id="CHEBI:18420"/>
        <note>shared with alpha subunit</note>
    </ligand>
</feature>
<dbReference type="InterPro" id="IPR020825">
    <property type="entry name" value="Phe-tRNA_synthase-like_B3/B4"/>
</dbReference>
<evidence type="ECO:0000256" key="3">
    <source>
        <dbReference type="ARBA" id="ARBA00011209"/>
    </source>
</evidence>
<comment type="cofactor">
    <cofactor evidence="15">
        <name>Mg(2+)</name>
        <dbReference type="ChEBI" id="CHEBI:18420"/>
    </cofactor>
    <text evidence="15">Binds 2 magnesium ions per tetramer.</text>
</comment>
<evidence type="ECO:0000256" key="12">
    <source>
        <dbReference type="ARBA" id="ARBA00022917"/>
    </source>
</evidence>
<dbReference type="Gene3D" id="3.50.40.10">
    <property type="entry name" value="Phenylalanyl-trna Synthetase, Chain B, domain 3"/>
    <property type="match status" value="1"/>
</dbReference>
<dbReference type="InterPro" id="IPR005121">
    <property type="entry name" value="Fdx_antiC-bd"/>
</dbReference>
<dbReference type="NCBIfam" id="TIGR00472">
    <property type="entry name" value="pheT_bact"/>
    <property type="match status" value="1"/>
</dbReference>
<evidence type="ECO:0000256" key="2">
    <source>
        <dbReference type="ARBA" id="ARBA00008653"/>
    </source>
</evidence>
<dbReference type="SUPFAM" id="SSF54991">
    <property type="entry name" value="Anticodon-binding domain of PheRS"/>
    <property type="match status" value="1"/>
</dbReference>
<gene>
    <name evidence="15 20" type="primary">pheT</name>
    <name evidence="20" type="ORF">EOT05_03960</name>
</gene>
<evidence type="ECO:0000259" key="19">
    <source>
        <dbReference type="PROSITE" id="PS51483"/>
    </source>
</evidence>
<dbReference type="EMBL" id="SCKX01000001">
    <property type="protein sequence ID" value="RWZ78873.1"/>
    <property type="molecule type" value="Genomic_DNA"/>
</dbReference>
<dbReference type="Pfam" id="PF01588">
    <property type="entry name" value="tRNA_bind"/>
    <property type="match status" value="1"/>
</dbReference>
<dbReference type="GO" id="GO:0000287">
    <property type="term" value="F:magnesium ion binding"/>
    <property type="evidence" value="ECO:0007669"/>
    <property type="project" value="UniProtKB-UniRule"/>
</dbReference>
<evidence type="ECO:0000256" key="7">
    <source>
        <dbReference type="ARBA" id="ARBA00022723"/>
    </source>
</evidence>
<dbReference type="PANTHER" id="PTHR10947">
    <property type="entry name" value="PHENYLALANYL-TRNA SYNTHETASE BETA CHAIN AND LEUCINE-RICH REPEAT-CONTAINING PROTEIN 47"/>
    <property type="match status" value="1"/>
</dbReference>
<name>A0A4Q0AIG2_9BACT</name>
<evidence type="ECO:0000256" key="15">
    <source>
        <dbReference type="HAMAP-Rule" id="MF_00283"/>
    </source>
</evidence>
<keyword evidence="11 16" id="KW-0694">RNA-binding</keyword>
<dbReference type="InterPro" id="IPR045060">
    <property type="entry name" value="Phe-tRNA-ligase_IIc_bsu"/>
</dbReference>
<dbReference type="Proteomes" id="UP000289257">
    <property type="component" value="Unassembled WGS sequence"/>
</dbReference>
<evidence type="ECO:0000256" key="4">
    <source>
        <dbReference type="ARBA" id="ARBA00022490"/>
    </source>
</evidence>
<dbReference type="AlphaFoldDB" id="A0A4Q0AIG2"/>
<sequence>MIISVNWLKKFTDIDVSIQELTELIGSRLVEIEKVEDLAEKYKDVIVVKVVECGPVPDSDHLNLTKIDDGGKLQQVTRDENGLIQVVCGAPNVTTGMLAAWLPPESTVPETLGTKEPFVLGVRELRGFKSNGMLASAKELDLYDDHNGIVVVDKDAAPGTSFAELYELNDYLLDIENKSLTHRPDVFGIIGFAREVAGIQGKAFTTPAWLDNVNPNITSDRSVETPLVTIDDPALSDRFQAVVLSGVNEPATSPLEMQTYLARSGIRPISAVVDVTNYMLLLAGRPLHAFDYDKLLAVNNGKIDIHVRSGREGETLTLLNGRTIDISPDDIVVANGETAVSLAGAMGGADTEVDIHTKRILLESATFNLYKLRAVQMRHGIFSESITRLTKGIPAPLGAPVLVEAAKMMRQFAGAVVASDIVDAYPGMHDPIVVTLQASVVNETLGTKFSSSDIQDILHNVEFDVEVSGTDISITVPYWRNDIHIAEDIIEEVGRLSGFDLISPVLPSRDFTAVRPSDFDVLRAKIRGLLVRAGANEVLTYSFIHGDIMRKAGQNPDSAYRLTNSMSPDLQYYRQSIVPSLLTHIHPNIKAGFDHFALFEFNKFHSKRAGLTEENVPKECDGLGFVIASQKKAQAAAFYQAKRYLNYIANELGIEFVYETLEGKVDTDDSLLQPFEPKRSATVWDVKTHEFIGVVGEFKKSVQKALKLPDIIAGFEIFPTALQKVATDVASRYVPLSKYPGTSRDVTFQVASDMTYQKIYDAANIAQADVTIRVSVTPLDIYQPISGETKNITLRFTLGSYEKTLTSDEVRKIMAEVTENITTATKGKVI</sequence>
<dbReference type="SUPFAM" id="SSF50249">
    <property type="entry name" value="Nucleic acid-binding proteins"/>
    <property type="match status" value="1"/>
</dbReference>
<evidence type="ECO:0000259" key="17">
    <source>
        <dbReference type="PROSITE" id="PS50886"/>
    </source>
</evidence>
<keyword evidence="9 15" id="KW-0067">ATP-binding</keyword>
<comment type="caution">
    <text evidence="20">The sequence shown here is derived from an EMBL/GenBank/DDBJ whole genome shotgun (WGS) entry which is preliminary data.</text>
</comment>
<comment type="similarity">
    <text evidence="2 15">Belongs to the phenylalanyl-tRNA synthetase beta subunit family. Type 1 subfamily.</text>
</comment>
<feature type="domain" description="FDX-ACB" evidence="18">
    <location>
        <begin position="737"/>
        <end position="830"/>
    </location>
</feature>
<dbReference type="SMART" id="SM00873">
    <property type="entry name" value="B3_4"/>
    <property type="match status" value="1"/>
</dbReference>
<dbReference type="PROSITE" id="PS51447">
    <property type="entry name" value="FDX_ACB"/>
    <property type="match status" value="1"/>
</dbReference>
<dbReference type="InterPro" id="IPR002547">
    <property type="entry name" value="tRNA-bd_dom"/>
</dbReference>
<dbReference type="GO" id="GO:0004826">
    <property type="term" value="F:phenylalanine-tRNA ligase activity"/>
    <property type="evidence" value="ECO:0007669"/>
    <property type="project" value="UniProtKB-UniRule"/>
</dbReference>
<dbReference type="Pfam" id="PF03483">
    <property type="entry name" value="B3_4"/>
    <property type="match status" value="1"/>
</dbReference>
<dbReference type="InterPro" id="IPR045864">
    <property type="entry name" value="aa-tRNA-synth_II/BPL/LPL"/>
</dbReference>
<dbReference type="Pfam" id="PF03484">
    <property type="entry name" value="B5"/>
    <property type="match status" value="1"/>
</dbReference>
<dbReference type="GO" id="GO:0006432">
    <property type="term" value="P:phenylalanyl-tRNA aminoacylation"/>
    <property type="evidence" value="ECO:0007669"/>
    <property type="project" value="UniProtKB-UniRule"/>
</dbReference>
<keyword evidence="7 15" id="KW-0479">Metal-binding</keyword>
<evidence type="ECO:0000313" key="21">
    <source>
        <dbReference type="Proteomes" id="UP000289257"/>
    </source>
</evidence>
<dbReference type="GO" id="GO:0009328">
    <property type="term" value="C:phenylalanine-tRNA ligase complex"/>
    <property type="evidence" value="ECO:0007669"/>
    <property type="project" value="TreeGrafter"/>
</dbReference>
<keyword evidence="5 16" id="KW-0820">tRNA-binding</keyword>
<dbReference type="SUPFAM" id="SSF56037">
    <property type="entry name" value="PheT/TilS domain"/>
    <property type="match status" value="1"/>
</dbReference>
<dbReference type="Pfam" id="PF03147">
    <property type="entry name" value="FDX-ACB"/>
    <property type="match status" value="1"/>
</dbReference>
<dbReference type="SUPFAM" id="SSF46955">
    <property type="entry name" value="Putative DNA-binding domain"/>
    <property type="match status" value="1"/>
</dbReference>
<keyword evidence="21" id="KW-1185">Reference proteome</keyword>
<keyword evidence="10 15" id="KW-0460">Magnesium</keyword>
<feature type="binding site" evidence="15">
    <location>
        <position position="488"/>
    </location>
    <ligand>
        <name>Mg(2+)</name>
        <dbReference type="ChEBI" id="CHEBI:18420"/>
        <note>shared with alpha subunit</note>
    </ligand>
</feature>
<keyword evidence="13 15" id="KW-0030">Aminoacyl-tRNA synthetase</keyword>
<evidence type="ECO:0000256" key="16">
    <source>
        <dbReference type="PROSITE-ProRule" id="PRU00209"/>
    </source>
</evidence>
<protein>
    <recommendedName>
        <fullName evidence="15">Phenylalanine--tRNA ligase beta subunit</fullName>
        <ecNumber evidence="15">6.1.1.20</ecNumber>
    </recommendedName>
    <alternativeName>
        <fullName evidence="15">Phenylalanyl-tRNA synthetase beta subunit</fullName>
        <shortName evidence="15">PheRS</shortName>
    </alternativeName>
</protein>
<dbReference type="InterPro" id="IPR005146">
    <property type="entry name" value="B3/B4_tRNA-bd"/>
</dbReference>
<keyword evidence="8 15" id="KW-0547">Nucleotide-binding</keyword>
<comment type="subunit">
    <text evidence="3 15">Tetramer of two alpha and two beta subunits.</text>
</comment>
<evidence type="ECO:0000256" key="10">
    <source>
        <dbReference type="ARBA" id="ARBA00022842"/>
    </source>
</evidence>
<dbReference type="Gene3D" id="3.30.70.380">
    <property type="entry name" value="Ferrodoxin-fold anticodon-binding domain"/>
    <property type="match status" value="1"/>
</dbReference>
<reference evidence="20" key="1">
    <citation type="submission" date="2019-01" db="EMBL/GenBank/DDBJ databases">
        <title>Genomic signatures and co-occurrence patterns of the ultra-small Saccharimodia (Patescibacteria phylum) suggest a symbiotic lifestyle.</title>
        <authorList>
            <person name="Lemos L."/>
            <person name="Medeiros J."/>
            <person name="Andreote F."/>
            <person name="Fernandes G."/>
            <person name="Varani A."/>
            <person name="Oliveira G."/>
            <person name="Pylro V."/>
        </authorList>
    </citation>
    <scope>NUCLEOTIDE SEQUENCE [LARGE SCALE GENOMIC DNA]</scope>
    <source>
        <strain evidence="20">AMD02</strain>
    </source>
</reference>